<dbReference type="InterPro" id="IPR041651">
    <property type="entry name" value="DUF5610"/>
</dbReference>
<sequence length="386" mass="43203">MVHINAPVTVLSNTPDFKTRNQGHSQAGDRTDNTRALSSLQQRVLEALAKHTPGLDVAGFKQLKAEDYTPEKVADRITQFVEMGLANARARGASEAQLQSMHNSAIKGAERGFREARDILEGLNLLNGHIAEQVDETERLTFKGLAALAPNGQGQLSSMSHLSVMQRYSRAESLEMTLTTREGDKVTIQFQSATDIQARGGMHSDGNQSMQWLDVSRAEQSGYRFSVQGNLNAQELEAIENLVRDVSNLANEFFNGDVQKAFDMIPDLRFDSSQLASMDLRMTRVEQYSAAARYQQTQQIEDGEQSRPGLRLGQLMREMQEQFNRSVLAFLERPQEEAGRLMSALVQQDARFLEASQTQQARYRENLERLLEALPQSAARPRQDGE</sequence>
<dbReference type="RefSeq" id="WP_090204272.1">
    <property type="nucleotide sequence ID" value="NZ_FOFO01000006.1"/>
</dbReference>
<evidence type="ECO:0000313" key="4">
    <source>
        <dbReference type="Proteomes" id="UP000199496"/>
    </source>
</evidence>
<keyword evidence="4" id="KW-1185">Reference proteome</keyword>
<dbReference type="EMBL" id="FOFO01000006">
    <property type="protein sequence ID" value="SEP78314.1"/>
    <property type="molecule type" value="Genomic_DNA"/>
</dbReference>
<dbReference type="Gene3D" id="1.10.132.90">
    <property type="match status" value="1"/>
</dbReference>
<dbReference type="Proteomes" id="UP000199496">
    <property type="component" value="Unassembled WGS sequence"/>
</dbReference>
<dbReference type="STRING" id="867345.SAMN05421693_1062"/>
<gene>
    <name evidence="3" type="ORF">SAMN05421693_1062</name>
</gene>
<evidence type="ECO:0000259" key="2">
    <source>
        <dbReference type="Pfam" id="PF18433"/>
    </source>
</evidence>
<evidence type="ECO:0000256" key="1">
    <source>
        <dbReference type="SAM" id="MobiDB-lite"/>
    </source>
</evidence>
<dbReference type="OrthoDB" id="7366224at2"/>
<protein>
    <recommendedName>
        <fullName evidence="2">DUF5610 domain-containing protein</fullName>
    </recommendedName>
</protein>
<feature type="compositionally biased region" description="Polar residues" evidence="1">
    <location>
        <begin position="12"/>
        <end position="25"/>
    </location>
</feature>
<dbReference type="AlphaFoldDB" id="A0A1H9ANG4"/>
<feature type="domain" description="DUF5610" evidence="2">
    <location>
        <begin position="36"/>
        <end position="147"/>
    </location>
</feature>
<dbReference type="Pfam" id="PF18433">
    <property type="entry name" value="DUF5610"/>
    <property type="match status" value="1"/>
</dbReference>
<reference evidence="3 4" key="1">
    <citation type="submission" date="2016-10" db="EMBL/GenBank/DDBJ databases">
        <authorList>
            <person name="de Groot N.N."/>
        </authorList>
    </citation>
    <scope>NUCLEOTIDE SEQUENCE [LARGE SCALE GENOMIC DNA]</scope>
    <source>
        <strain evidence="3 4">B7-7</strain>
    </source>
</reference>
<evidence type="ECO:0000313" key="3">
    <source>
        <dbReference type="EMBL" id="SEP78314.1"/>
    </source>
</evidence>
<name>A0A1H9ANG4_9GAMM</name>
<feature type="region of interest" description="Disordered" evidence="1">
    <location>
        <begin position="12"/>
        <end position="33"/>
    </location>
</feature>
<organism evidence="3 4">
    <name type="scientific">Ectothiorhodospira magna</name>
    <dbReference type="NCBI Taxonomy" id="867345"/>
    <lineage>
        <taxon>Bacteria</taxon>
        <taxon>Pseudomonadati</taxon>
        <taxon>Pseudomonadota</taxon>
        <taxon>Gammaproteobacteria</taxon>
        <taxon>Chromatiales</taxon>
        <taxon>Ectothiorhodospiraceae</taxon>
        <taxon>Ectothiorhodospira</taxon>
    </lineage>
</organism>
<proteinExistence type="predicted"/>
<accession>A0A1H9ANG4</accession>